<keyword evidence="4" id="KW-0812">Transmembrane</keyword>
<dbReference type="SUPFAM" id="SSF58104">
    <property type="entry name" value="Methyl-accepting chemotaxis protein (MCP) signaling domain"/>
    <property type="match status" value="1"/>
</dbReference>
<dbReference type="PROSITE" id="PS50111">
    <property type="entry name" value="CHEMOTAXIS_TRANSDUC_2"/>
    <property type="match status" value="1"/>
</dbReference>
<dbReference type="SMART" id="SM00283">
    <property type="entry name" value="MA"/>
    <property type="match status" value="1"/>
</dbReference>
<reference evidence="6" key="1">
    <citation type="journal article" date="2022" name="Genome Biol. Evol.">
        <title>A New Gene Family Diagnostic for Intracellular Biomineralization of Amorphous Ca Carbonates by Cyanobacteria.</title>
        <authorList>
            <person name="Benzerara K."/>
            <person name="Duprat E."/>
            <person name="Bitard-Feildel T."/>
            <person name="Caumes G."/>
            <person name="Cassier-Chauvat C."/>
            <person name="Chauvat F."/>
            <person name="Dezi M."/>
            <person name="Diop S.I."/>
            <person name="Gaschignard G."/>
            <person name="Gorgen S."/>
            <person name="Gugger M."/>
            <person name="Lopez-Garcia P."/>
            <person name="Millet M."/>
            <person name="Skouri-Panet F."/>
            <person name="Moreira D."/>
            <person name="Callebaut I."/>
        </authorList>
    </citation>
    <scope>NUCLEOTIDE SEQUENCE</scope>
    <source>
        <strain evidence="6">G9</strain>
    </source>
</reference>
<dbReference type="InterPro" id="IPR004089">
    <property type="entry name" value="MCPsignal_dom"/>
</dbReference>
<evidence type="ECO:0000259" key="5">
    <source>
        <dbReference type="PROSITE" id="PS50111"/>
    </source>
</evidence>
<reference evidence="6" key="2">
    <citation type="submission" date="2022-01" db="EMBL/GenBank/DDBJ databases">
        <authorList>
            <person name="Zivanovic Y."/>
            <person name="Moreira D."/>
            <person name="Lopez-Garcia P."/>
        </authorList>
    </citation>
    <scope>NUCLEOTIDE SEQUENCE</scope>
    <source>
        <strain evidence="6">G9</strain>
    </source>
</reference>
<name>A0ABT6EZH0_9SYNE</name>
<dbReference type="PANTHER" id="PTHR32089">
    <property type="entry name" value="METHYL-ACCEPTING CHEMOTAXIS PROTEIN MCPB"/>
    <property type="match status" value="1"/>
</dbReference>
<dbReference type="PANTHER" id="PTHR32089:SF112">
    <property type="entry name" value="LYSOZYME-LIKE PROTEIN-RELATED"/>
    <property type="match status" value="1"/>
</dbReference>
<feature type="region of interest" description="Disordered" evidence="3">
    <location>
        <begin position="214"/>
        <end position="239"/>
    </location>
</feature>
<keyword evidence="1 2" id="KW-0807">Transducer</keyword>
<protein>
    <submittedName>
        <fullName evidence="6">Methyl-accepting chemotaxis protein</fullName>
    </submittedName>
</protein>
<evidence type="ECO:0000256" key="3">
    <source>
        <dbReference type="SAM" id="MobiDB-lite"/>
    </source>
</evidence>
<evidence type="ECO:0000256" key="2">
    <source>
        <dbReference type="PROSITE-ProRule" id="PRU00284"/>
    </source>
</evidence>
<evidence type="ECO:0000256" key="1">
    <source>
        <dbReference type="ARBA" id="ARBA00023224"/>
    </source>
</evidence>
<organism evidence="6 7">
    <name type="scientific">Candidatus Synechococcus calcipolaris G9</name>
    <dbReference type="NCBI Taxonomy" id="1497997"/>
    <lineage>
        <taxon>Bacteria</taxon>
        <taxon>Bacillati</taxon>
        <taxon>Cyanobacteriota</taxon>
        <taxon>Cyanophyceae</taxon>
        <taxon>Synechococcales</taxon>
        <taxon>Synechococcaceae</taxon>
        <taxon>Synechococcus</taxon>
    </lineage>
</organism>
<evidence type="ECO:0000313" key="6">
    <source>
        <dbReference type="EMBL" id="MDG2991000.1"/>
    </source>
</evidence>
<comment type="caution">
    <text evidence="6">The sequence shown here is derived from an EMBL/GenBank/DDBJ whole genome shotgun (WGS) entry which is preliminary data.</text>
</comment>
<accession>A0ABT6EZH0</accession>
<dbReference type="Pfam" id="PF00015">
    <property type="entry name" value="MCPsignal"/>
    <property type="match status" value="1"/>
</dbReference>
<feature type="transmembrane region" description="Helical" evidence="4">
    <location>
        <begin position="6"/>
        <end position="27"/>
    </location>
</feature>
<feature type="domain" description="Methyl-accepting transducer" evidence="5">
    <location>
        <begin position="180"/>
        <end position="416"/>
    </location>
</feature>
<dbReference type="RefSeq" id="WP_277866884.1">
    <property type="nucleotide sequence ID" value="NZ_JAKKUT010000002.1"/>
</dbReference>
<proteinExistence type="predicted"/>
<keyword evidence="7" id="KW-1185">Reference proteome</keyword>
<keyword evidence="4" id="KW-0472">Membrane</keyword>
<feature type="transmembrane region" description="Helical" evidence="4">
    <location>
        <begin position="148"/>
        <end position="170"/>
    </location>
</feature>
<gene>
    <name evidence="6" type="ORF">L3556_08690</name>
</gene>
<evidence type="ECO:0000313" key="7">
    <source>
        <dbReference type="Proteomes" id="UP001154265"/>
    </source>
</evidence>
<feature type="compositionally biased region" description="Polar residues" evidence="3">
    <location>
        <begin position="214"/>
        <end position="232"/>
    </location>
</feature>
<dbReference type="EMBL" id="JAKKUT010000002">
    <property type="protein sequence ID" value="MDG2991000.1"/>
    <property type="molecule type" value="Genomic_DNA"/>
</dbReference>
<dbReference type="Gene3D" id="1.10.287.950">
    <property type="entry name" value="Methyl-accepting chemotaxis protein"/>
    <property type="match status" value="1"/>
</dbReference>
<dbReference type="Proteomes" id="UP001154265">
    <property type="component" value="Unassembled WGS sequence"/>
</dbReference>
<keyword evidence="4" id="KW-1133">Transmembrane helix</keyword>
<evidence type="ECO:0000256" key="4">
    <source>
        <dbReference type="SAM" id="Phobius"/>
    </source>
</evidence>
<sequence>MRIRYQLYLLTSAVGFMAISSLGIILFSQTSKYPKIINEAGLVRGGTQRIVKLRLLGQVPTDLITATDERINTLINGDPAQDIPPATDPEFRQAMQNVQQQWDALKVELNRPQINTAAIAERSEELFDATNNANSVMEKIAGREYQRVFVLETVVVVAELIILVIVGFVIQRITKVLSGIANQIASASTETAAAIAEQEKVIAQQAASVNQTTTTMEELGASSRQSAEQADASSAGAKQTMELSTSGLQGVRHTTEGIDVLKDNVSAIAEKIMQLSEQTTQITSVSELVADIANQTNILALNAAVEAARAGEQGKGFSVVAQEVRKLADQSKKSAEKITALIRETQASINSTVMVTDEGTKTAAECIKLAQSTRETFETIADSINSVFVNSQQIALSSKQQAVGVQQAVSAMNAINLGAREASTSVSQIKTATQQLLESAQTLKERV</sequence>